<dbReference type="EMBL" id="JBHUIM010000001">
    <property type="protein sequence ID" value="MFD2245600.1"/>
    <property type="molecule type" value="Genomic_DNA"/>
</dbReference>
<dbReference type="Proteomes" id="UP001597374">
    <property type="component" value="Unassembled WGS sequence"/>
</dbReference>
<comment type="caution">
    <text evidence="3">The sequence shown here is derived from an EMBL/GenBank/DDBJ whole genome shotgun (WGS) entry which is preliminary data.</text>
</comment>
<evidence type="ECO:0000256" key="1">
    <source>
        <dbReference type="SAM" id="Coils"/>
    </source>
</evidence>
<sequence>MTQPKNLEVWLRGPLPDMPPLLQPVAHALLQAREEVENFMQDISEDLLWERPAGVASVGYHLQHLVGVLDRLFTYARGEALSEAQLAFLYAEGKPTGASDQVQDLLQQYHQQVDKALEQLRQTDEQKLTEVRRVGRAQVESTVMGLLFHAAEHSMRHVGQLLVTARVLREKSHA</sequence>
<dbReference type="Pfam" id="PF12867">
    <property type="entry name" value="DinB_2"/>
    <property type="match status" value="1"/>
</dbReference>
<feature type="coiled-coil region" evidence="1">
    <location>
        <begin position="99"/>
        <end position="126"/>
    </location>
</feature>
<gene>
    <name evidence="3" type="ORF">ACFSKP_04990</name>
</gene>
<dbReference type="SUPFAM" id="SSF109854">
    <property type="entry name" value="DinB/YfiT-like putative metalloenzymes"/>
    <property type="match status" value="1"/>
</dbReference>
<dbReference type="Gene3D" id="1.20.120.450">
    <property type="entry name" value="dinb family like domain"/>
    <property type="match status" value="1"/>
</dbReference>
<reference evidence="4" key="1">
    <citation type="journal article" date="2019" name="Int. J. Syst. Evol. Microbiol.">
        <title>The Global Catalogue of Microorganisms (GCM) 10K type strain sequencing project: providing services to taxonomists for standard genome sequencing and annotation.</title>
        <authorList>
            <consortium name="The Broad Institute Genomics Platform"/>
            <consortium name="The Broad Institute Genome Sequencing Center for Infectious Disease"/>
            <person name="Wu L."/>
            <person name="Ma J."/>
        </authorList>
    </citation>
    <scope>NUCLEOTIDE SEQUENCE [LARGE SCALE GENOMIC DNA]</scope>
    <source>
        <strain evidence="4">CGMCC 4.1782</strain>
    </source>
</reference>
<name>A0ABW5CWC8_9BACT</name>
<dbReference type="RefSeq" id="WP_250428871.1">
    <property type="nucleotide sequence ID" value="NZ_JALPRR010000002.1"/>
</dbReference>
<dbReference type="InterPro" id="IPR024775">
    <property type="entry name" value="DinB-like"/>
</dbReference>
<proteinExistence type="predicted"/>
<feature type="domain" description="DinB-like" evidence="2">
    <location>
        <begin position="29"/>
        <end position="161"/>
    </location>
</feature>
<dbReference type="InterPro" id="IPR034660">
    <property type="entry name" value="DinB/YfiT-like"/>
</dbReference>
<accession>A0ABW5CWC8</accession>
<organism evidence="3 4">
    <name type="scientific">Pontibacter ruber</name>
    <dbReference type="NCBI Taxonomy" id="1343895"/>
    <lineage>
        <taxon>Bacteria</taxon>
        <taxon>Pseudomonadati</taxon>
        <taxon>Bacteroidota</taxon>
        <taxon>Cytophagia</taxon>
        <taxon>Cytophagales</taxon>
        <taxon>Hymenobacteraceae</taxon>
        <taxon>Pontibacter</taxon>
    </lineage>
</organism>
<keyword evidence="4" id="KW-1185">Reference proteome</keyword>
<keyword evidence="1" id="KW-0175">Coiled coil</keyword>
<protein>
    <submittedName>
        <fullName evidence="3">DinB family protein</fullName>
    </submittedName>
</protein>
<evidence type="ECO:0000313" key="4">
    <source>
        <dbReference type="Proteomes" id="UP001597374"/>
    </source>
</evidence>
<evidence type="ECO:0000259" key="2">
    <source>
        <dbReference type="Pfam" id="PF12867"/>
    </source>
</evidence>
<evidence type="ECO:0000313" key="3">
    <source>
        <dbReference type="EMBL" id="MFD2245600.1"/>
    </source>
</evidence>